<feature type="non-terminal residue" evidence="2">
    <location>
        <position position="1"/>
    </location>
</feature>
<dbReference type="EMBL" id="CADCWC010000062">
    <property type="protein sequence ID" value="CAA9523397.1"/>
    <property type="molecule type" value="Genomic_DNA"/>
</dbReference>
<feature type="non-terminal residue" evidence="2">
    <location>
        <position position="108"/>
    </location>
</feature>
<evidence type="ECO:0000313" key="2">
    <source>
        <dbReference type="EMBL" id="CAA9523397.1"/>
    </source>
</evidence>
<proteinExistence type="predicted"/>
<feature type="compositionally biased region" description="Basic residues" evidence="1">
    <location>
        <begin position="78"/>
        <end position="93"/>
    </location>
</feature>
<gene>
    <name evidence="2" type="ORF">AVDCRST_MAG79-335</name>
</gene>
<dbReference type="AlphaFoldDB" id="A0A6J4THH7"/>
<organism evidence="2">
    <name type="scientific">uncultured Thermoleophilia bacterium</name>
    <dbReference type="NCBI Taxonomy" id="1497501"/>
    <lineage>
        <taxon>Bacteria</taxon>
        <taxon>Bacillati</taxon>
        <taxon>Actinomycetota</taxon>
        <taxon>Thermoleophilia</taxon>
        <taxon>environmental samples</taxon>
    </lineage>
</organism>
<evidence type="ECO:0000256" key="1">
    <source>
        <dbReference type="SAM" id="MobiDB-lite"/>
    </source>
</evidence>
<feature type="region of interest" description="Disordered" evidence="1">
    <location>
        <begin position="1"/>
        <end position="108"/>
    </location>
</feature>
<name>A0A6J4THH7_9ACTN</name>
<accession>A0A6J4THH7</accession>
<sequence length="108" mass="11562">ARPPGAIRPWPPPAAASAARTRGVGRRRAARVRDARRPAPPDGPPRARLHRASGLRPGARRPLPDDAVLASGTSGRVRASRPRRRPHARRPLRAARLPTVRSAGVGLL</sequence>
<protein>
    <submittedName>
        <fullName evidence="2">Uncharacterized protein</fullName>
    </submittedName>
</protein>
<reference evidence="2" key="1">
    <citation type="submission" date="2020-02" db="EMBL/GenBank/DDBJ databases">
        <authorList>
            <person name="Meier V. D."/>
        </authorList>
    </citation>
    <scope>NUCLEOTIDE SEQUENCE</scope>
    <source>
        <strain evidence="2">AVDCRST_MAG79</strain>
    </source>
</reference>